<dbReference type="EMBL" id="CP127173">
    <property type="protein sequence ID" value="WIV61873.1"/>
    <property type="molecule type" value="Genomic_DNA"/>
</dbReference>
<gene>
    <name evidence="1" type="ORF">QP939_26315</name>
</gene>
<proteinExistence type="predicted"/>
<name>A0ABY8Y1Y9_9PSEU</name>
<protein>
    <submittedName>
        <fullName evidence="1">Uncharacterized protein</fullName>
    </submittedName>
</protein>
<sequence>MYTATIPVDHSQFTIFDLFGDDHYSNLEIPDAPDWLVVAGQGGALFHASDRALSAEVTLEIWPDEPDEDSAGAAATHAFSTPNGRVMIACITASPSDKNVPLPGPGDYHLRARRTASRNIAEEGDPDVYQEVWNVKVWPRT</sequence>
<dbReference type="RefSeq" id="WP_285459570.1">
    <property type="nucleotide sequence ID" value="NZ_CP127173.1"/>
</dbReference>
<reference evidence="1 2" key="1">
    <citation type="submission" date="2023-06" db="EMBL/GenBank/DDBJ databases">
        <authorList>
            <person name="Oyuntsetseg B."/>
            <person name="Kim S.B."/>
        </authorList>
    </citation>
    <scope>NUCLEOTIDE SEQUENCE [LARGE SCALE GENOMIC DNA]</scope>
    <source>
        <strain evidence="1 2">2-2</strain>
    </source>
</reference>
<accession>A0ABY8Y1Y9</accession>
<keyword evidence="2" id="KW-1185">Reference proteome</keyword>
<dbReference type="Proteomes" id="UP001227101">
    <property type="component" value="Chromosome"/>
</dbReference>
<evidence type="ECO:0000313" key="2">
    <source>
        <dbReference type="Proteomes" id="UP001227101"/>
    </source>
</evidence>
<organism evidence="1 2">
    <name type="scientific">Amycolatopsis nalaikhensis</name>
    <dbReference type="NCBI Taxonomy" id="715472"/>
    <lineage>
        <taxon>Bacteria</taxon>
        <taxon>Bacillati</taxon>
        <taxon>Actinomycetota</taxon>
        <taxon>Actinomycetes</taxon>
        <taxon>Pseudonocardiales</taxon>
        <taxon>Pseudonocardiaceae</taxon>
        <taxon>Amycolatopsis</taxon>
    </lineage>
</organism>
<evidence type="ECO:0000313" key="1">
    <source>
        <dbReference type="EMBL" id="WIV61873.1"/>
    </source>
</evidence>